<evidence type="ECO:0000313" key="9">
    <source>
        <dbReference type="Proteomes" id="UP000221165"/>
    </source>
</evidence>
<dbReference type="Proteomes" id="UP000221165">
    <property type="component" value="Unassembled WGS sequence"/>
</dbReference>
<dbReference type="InterPro" id="IPR037278">
    <property type="entry name" value="ARFGAP/RecO"/>
</dbReference>
<dbReference type="PROSITE" id="PS50115">
    <property type="entry name" value="ARFGAP"/>
    <property type="match status" value="1"/>
</dbReference>
<dbReference type="GO" id="GO:0008270">
    <property type="term" value="F:zinc ion binding"/>
    <property type="evidence" value="ECO:0007669"/>
    <property type="project" value="UniProtKB-KW"/>
</dbReference>
<evidence type="ECO:0000259" key="7">
    <source>
        <dbReference type="PROSITE" id="PS50115"/>
    </source>
</evidence>
<dbReference type="PANTHER" id="PTHR45686">
    <property type="entry name" value="ADP-RIBOSYLATION FACTOR GTPASE ACTIVATING PROTEIN 3, ISOFORM H-RELATED"/>
    <property type="match status" value="1"/>
</dbReference>
<dbReference type="EMBL" id="MIGC01003198">
    <property type="protein sequence ID" value="PHJ19817.1"/>
    <property type="molecule type" value="Genomic_DNA"/>
</dbReference>
<keyword evidence="4" id="KW-0862">Zinc</keyword>
<dbReference type="GO" id="GO:0000139">
    <property type="term" value="C:Golgi membrane"/>
    <property type="evidence" value="ECO:0007669"/>
    <property type="project" value="GOC"/>
</dbReference>
<evidence type="ECO:0000256" key="6">
    <source>
        <dbReference type="SAM" id="MobiDB-lite"/>
    </source>
</evidence>
<dbReference type="OrthoDB" id="983479at2759"/>
<keyword evidence="9" id="KW-1185">Reference proteome</keyword>
<evidence type="ECO:0000256" key="5">
    <source>
        <dbReference type="PROSITE-ProRule" id="PRU00288"/>
    </source>
</evidence>
<feature type="region of interest" description="Disordered" evidence="6">
    <location>
        <begin position="394"/>
        <end position="413"/>
    </location>
</feature>
<evidence type="ECO:0000256" key="3">
    <source>
        <dbReference type="ARBA" id="ARBA00022771"/>
    </source>
</evidence>
<dbReference type="RefSeq" id="XP_067921510.1">
    <property type="nucleotide sequence ID" value="XM_068066521.1"/>
</dbReference>
<reference evidence="8 9" key="1">
    <citation type="journal article" date="2017" name="Int. J. Parasitol.">
        <title>The genome of the protozoan parasite Cystoisospora suis and a reverse vaccinology approach to identify vaccine candidates.</title>
        <authorList>
            <person name="Palmieri N."/>
            <person name="Shrestha A."/>
            <person name="Ruttkowski B."/>
            <person name="Beck T."/>
            <person name="Vogl C."/>
            <person name="Tomley F."/>
            <person name="Blake D.P."/>
            <person name="Joachim A."/>
        </authorList>
    </citation>
    <scope>NUCLEOTIDE SEQUENCE [LARGE SCALE GENOMIC DNA]</scope>
    <source>
        <strain evidence="8 9">Wien I</strain>
    </source>
</reference>
<dbReference type="InterPro" id="IPR038508">
    <property type="entry name" value="ArfGAP_dom_sf"/>
</dbReference>
<gene>
    <name evidence="8" type="ORF">CSUI_006358</name>
</gene>
<evidence type="ECO:0000256" key="2">
    <source>
        <dbReference type="ARBA" id="ARBA00022723"/>
    </source>
</evidence>
<dbReference type="Pfam" id="PF01412">
    <property type="entry name" value="ArfGap"/>
    <property type="match status" value="1"/>
</dbReference>
<keyword evidence="1" id="KW-0343">GTPase activation</keyword>
<dbReference type="SUPFAM" id="SSF57863">
    <property type="entry name" value="ArfGap/RecO-like zinc finger"/>
    <property type="match status" value="1"/>
</dbReference>
<dbReference type="GeneID" id="94429732"/>
<feature type="compositionally biased region" description="Basic and acidic residues" evidence="6">
    <location>
        <begin position="188"/>
        <end position="197"/>
    </location>
</feature>
<dbReference type="Gene3D" id="1.10.220.150">
    <property type="entry name" value="Arf GTPase activating protein"/>
    <property type="match status" value="1"/>
</dbReference>
<accession>A0A2C6KQM0</accession>
<keyword evidence="3 5" id="KW-0863">Zinc-finger</keyword>
<feature type="compositionally biased region" description="Low complexity" evidence="6">
    <location>
        <begin position="284"/>
        <end position="294"/>
    </location>
</feature>
<proteinExistence type="predicted"/>
<sequence length="483" mass="50145">MDAATASFFKHLRDVDPQNSRCIDCGAGSPQWASVSYGIFICLNCSGVHRSLGVHVSFVRSITMDAWNEKQRKMMTLGGNSRCNDFFSEQGIADLPIKEKYGTKAAAYYRQLLKSQVEGTPPPPPLQGTEGKEPEFGPARSMSAKSRSGSGLRSVAPPTSSSFNEKMQQMAENSASNNVNRSGNSNFEDSKALEQPRRTQSSWAAGYVGEGGANVLDTLGSGFVNFVSGAKDYTNRAISSVRGDGSSSEATEEAASSGPGLFEKAKDTLSSGSEWIAQKSRDFASGVATAATGPSGPPPPGDVPGNGTPPESGAAGDDGSEVKSQGSRSEGGGRMLVGFNAGLQNFVQGAKEYTASAYNAVASRAEAETSEGGLLDRAKSTFHSVSAGVSDWLPGVGGAGTGESATPPQQEPSFFSLGTLFQQKGGSRDMQRGGSSGHGLLNEGYGSTSETADEHPPFPTLNSRGSREEGKNMMPAAASGSSS</sequence>
<feature type="domain" description="Arf-GAP" evidence="7">
    <location>
        <begin position="6"/>
        <end position="122"/>
    </location>
</feature>
<feature type="compositionally biased region" description="Polar residues" evidence="6">
    <location>
        <begin position="143"/>
        <end position="187"/>
    </location>
</feature>
<feature type="region of interest" description="Disordered" evidence="6">
    <location>
        <begin position="239"/>
        <end position="336"/>
    </location>
</feature>
<dbReference type="AlphaFoldDB" id="A0A2C6KQM0"/>
<feature type="compositionally biased region" description="Low complexity" evidence="6">
    <location>
        <begin position="246"/>
        <end position="257"/>
    </location>
</feature>
<evidence type="ECO:0000313" key="8">
    <source>
        <dbReference type="EMBL" id="PHJ19817.1"/>
    </source>
</evidence>
<comment type="caution">
    <text evidence="8">The sequence shown here is derived from an EMBL/GenBank/DDBJ whole genome shotgun (WGS) entry which is preliminary data.</text>
</comment>
<dbReference type="PRINTS" id="PR00405">
    <property type="entry name" value="REVINTRACTNG"/>
</dbReference>
<dbReference type="InterPro" id="IPR001164">
    <property type="entry name" value="ArfGAP_dom"/>
</dbReference>
<feature type="compositionally biased region" description="Polar residues" evidence="6">
    <location>
        <begin position="403"/>
        <end position="413"/>
    </location>
</feature>
<evidence type="ECO:0000256" key="1">
    <source>
        <dbReference type="ARBA" id="ARBA00022468"/>
    </source>
</evidence>
<dbReference type="VEuPathDB" id="ToxoDB:CSUI_006358"/>
<dbReference type="SMART" id="SM00105">
    <property type="entry name" value="ArfGap"/>
    <property type="match status" value="1"/>
</dbReference>
<organism evidence="8 9">
    <name type="scientific">Cystoisospora suis</name>
    <dbReference type="NCBI Taxonomy" id="483139"/>
    <lineage>
        <taxon>Eukaryota</taxon>
        <taxon>Sar</taxon>
        <taxon>Alveolata</taxon>
        <taxon>Apicomplexa</taxon>
        <taxon>Conoidasida</taxon>
        <taxon>Coccidia</taxon>
        <taxon>Eucoccidiorida</taxon>
        <taxon>Eimeriorina</taxon>
        <taxon>Sarcocystidae</taxon>
        <taxon>Cystoisospora</taxon>
    </lineage>
</organism>
<evidence type="ECO:0000256" key="4">
    <source>
        <dbReference type="ARBA" id="ARBA00022833"/>
    </source>
</evidence>
<dbReference type="GO" id="GO:0048205">
    <property type="term" value="P:COPI coating of Golgi vesicle"/>
    <property type="evidence" value="ECO:0007669"/>
    <property type="project" value="TreeGrafter"/>
</dbReference>
<feature type="region of interest" description="Disordered" evidence="6">
    <location>
        <begin position="116"/>
        <end position="198"/>
    </location>
</feature>
<dbReference type="CDD" id="cd08830">
    <property type="entry name" value="ArfGap_ArfGap1"/>
    <property type="match status" value="1"/>
</dbReference>
<keyword evidence="2" id="KW-0479">Metal-binding</keyword>
<dbReference type="GO" id="GO:0005096">
    <property type="term" value="F:GTPase activator activity"/>
    <property type="evidence" value="ECO:0007669"/>
    <property type="project" value="UniProtKB-KW"/>
</dbReference>
<feature type="region of interest" description="Disordered" evidence="6">
    <location>
        <begin position="424"/>
        <end position="483"/>
    </location>
</feature>
<dbReference type="PANTHER" id="PTHR45686:SF4">
    <property type="entry name" value="ADP-RIBOSYLATION FACTOR GTPASE ACTIVATING PROTEIN 3, ISOFORM H"/>
    <property type="match status" value="1"/>
</dbReference>
<protein>
    <submittedName>
        <fullName evidence="8">Arf1-directed gtpase-activating</fullName>
    </submittedName>
</protein>
<name>A0A2C6KQM0_9APIC</name>